<dbReference type="Pfam" id="PF00595">
    <property type="entry name" value="PDZ"/>
    <property type="match status" value="1"/>
</dbReference>
<proteinExistence type="predicted"/>
<dbReference type="HOGENOM" id="CLU_002818_0_0_1"/>
<feature type="compositionally biased region" description="Acidic residues" evidence="1">
    <location>
        <begin position="503"/>
        <end position="512"/>
    </location>
</feature>
<evidence type="ECO:0000256" key="1">
    <source>
        <dbReference type="SAM" id="MobiDB-lite"/>
    </source>
</evidence>
<dbReference type="InterPro" id="IPR036034">
    <property type="entry name" value="PDZ_sf"/>
</dbReference>
<reference evidence="4" key="2">
    <citation type="submission" date="2025-08" db="UniProtKB">
        <authorList>
            <consortium name="Ensembl"/>
        </authorList>
    </citation>
    <scope>IDENTIFICATION</scope>
</reference>
<dbReference type="Gene3D" id="2.30.42.10">
    <property type="match status" value="1"/>
</dbReference>
<dbReference type="GeneTree" id="ENSGT00940000157625"/>
<dbReference type="InterPro" id="IPR051425">
    <property type="entry name" value="Formin_Homology"/>
</dbReference>
<feature type="compositionally biased region" description="Basic and acidic residues" evidence="1">
    <location>
        <begin position="231"/>
        <end position="245"/>
    </location>
</feature>
<sequence>SHRSVRVERGFRSFGLTLCGHAPVCIQSVDEGSPAFEAGLKDGDYILALNGIDLRNVDHAKAVALIQGSGSMPTLVIQSSTAAKASSLKKRDDGFNYLLSPTDGRDRHDWASNYVPDCFTVKGRTFKDYVLGYLSAVDAHTLKSAIEQFYSFRNLDVFIIQIYPIVDSIPAGGQQILAFLQYLMTSEEREKFKIKLTDLANFNVAGGQRPSFNRTTPETSKANLQRAESFGAHDAHSKPVDDSGYREQSSINNMPDELRQKKGYLSSIKKRLTFSRPPKNTDTDTFLNELSAQFDEAMNLIDDIELSEEDEKIKYGEKWSYVPKNELETTRQEAPVEPAQETVSLTEPPSPSSISKVEELSAPTFSPPAPCISAPATARTNPAEEVIYDVPRPVNHTQTLRRPHINVERRTRRSRANRPLSMSAKRNSAEVRMHKRNYRVSGISMNMEDIFSEAEDDLHAAPPQNSPPTPKELEQNVVIGDPDEVYAPLHEEVLALGLAYDENENEEVEEEDQKPKPVPTIDSQGLTGIPPAPPLPPPLMEPPPPPPLSPPMMFKNSPNDTPARMSVKRINWEKIEPDYDTINDVVKYLDLEQHFAMKKAKTFSKCNYPPVKKDVISILAHKKAYNTSILLAHLKLTTTEITNCLLINGSEATRKKLVSSHYQQLLLYAPDEEEAEKLKNFAGDISKLNEADTLSLKLVNIPGYQLRLKALVFKHSFAEKEEEIRRNLEVVQRASNQLRKSRKLAKILEFVLAMGNYMNQGHIRISKATGFRIHFLAEMDCTKTSDNKMTFLHILARAVSSKFPEVLSFADELTDVKDASRGRPNQRTRQTDLSESYATPKQCLKKNTLYPRIIAMETCLVRTNGAIKRLEQLHQSTSKEFNKVAQYFGENPKNIGMQQFFNIFEEFIRKFQ</sequence>
<dbReference type="STRING" id="51511.ENSCSAVP00000001789"/>
<keyword evidence="5" id="KW-1185">Reference proteome</keyword>
<accession>H2Y8Z1</accession>
<evidence type="ECO:0000259" key="2">
    <source>
        <dbReference type="PROSITE" id="PS50106"/>
    </source>
</evidence>
<feature type="region of interest" description="Disordered" evidence="1">
    <location>
        <begin position="228"/>
        <end position="247"/>
    </location>
</feature>
<dbReference type="PROSITE" id="PS50106">
    <property type="entry name" value="PDZ"/>
    <property type="match status" value="1"/>
</dbReference>
<dbReference type="SUPFAM" id="SSF50156">
    <property type="entry name" value="PDZ domain-like"/>
    <property type="match status" value="1"/>
</dbReference>
<reference evidence="5" key="1">
    <citation type="submission" date="2003-08" db="EMBL/GenBank/DDBJ databases">
        <authorList>
            <person name="Birren B."/>
            <person name="Nusbaum C."/>
            <person name="Abebe A."/>
            <person name="Abouelleil A."/>
            <person name="Adekoya E."/>
            <person name="Ait-zahra M."/>
            <person name="Allen N."/>
            <person name="Allen T."/>
            <person name="An P."/>
            <person name="Anderson M."/>
            <person name="Anderson S."/>
            <person name="Arachchi H."/>
            <person name="Armbruster J."/>
            <person name="Bachantsang P."/>
            <person name="Baldwin J."/>
            <person name="Barry A."/>
            <person name="Bayul T."/>
            <person name="Blitshsteyn B."/>
            <person name="Bloom T."/>
            <person name="Blye J."/>
            <person name="Boguslavskiy L."/>
            <person name="Borowsky M."/>
            <person name="Boukhgalter B."/>
            <person name="Brunache A."/>
            <person name="Butler J."/>
            <person name="Calixte N."/>
            <person name="Calvo S."/>
            <person name="Camarata J."/>
            <person name="Campo K."/>
            <person name="Chang J."/>
            <person name="Cheshatsang Y."/>
            <person name="Citroen M."/>
            <person name="Collymore A."/>
            <person name="Considine T."/>
            <person name="Cook A."/>
            <person name="Cooke P."/>
            <person name="Corum B."/>
            <person name="Cuomo C."/>
            <person name="David R."/>
            <person name="Dawoe T."/>
            <person name="Degray S."/>
            <person name="Dodge S."/>
            <person name="Dooley K."/>
            <person name="Dorje P."/>
            <person name="Dorjee K."/>
            <person name="Dorris L."/>
            <person name="Duffey N."/>
            <person name="Dupes A."/>
            <person name="Elkins T."/>
            <person name="Engels R."/>
            <person name="Erickson J."/>
            <person name="Farina A."/>
            <person name="Faro S."/>
            <person name="Ferreira P."/>
            <person name="Fischer H."/>
            <person name="Fitzgerald M."/>
            <person name="Foley K."/>
            <person name="Gage D."/>
            <person name="Galagan J."/>
            <person name="Gearin G."/>
            <person name="Gnerre S."/>
            <person name="Gnirke A."/>
            <person name="Goyette A."/>
            <person name="Graham J."/>
            <person name="Grandbois E."/>
            <person name="Gyaltsen K."/>
            <person name="Hafez N."/>
            <person name="Hagopian D."/>
            <person name="Hagos B."/>
            <person name="Hall J."/>
            <person name="Hatcher B."/>
            <person name="Heller A."/>
            <person name="Higgins H."/>
            <person name="Honan T."/>
            <person name="Horn A."/>
            <person name="Houde N."/>
            <person name="Hughes L."/>
            <person name="Hulme W."/>
            <person name="Husby E."/>
            <person name="Iliev I."/>
            <person name="Jaffe D."/>
            <person name="Jones C."/>
            <person name="Kamal M."/>
            <person name="Kamat A."/>
            <person name="Kamvysselis M."/>
            <person name="Karlsson E."/>
            <person name="Kells C."/>
            <person name="Kieu A."/>
            <person name="Kisner P."/>
            <person name="Kodira C."/>
            <person name="Kulbokas E."/>
            <person name="Labutti K."/>
            <person name="Lama D."/>
            <person name="Landers T."/>
            <person name="Leger J."/>
            <person name="Levine S."/>
            <person name="Lewis D."/>
            <person name="Lewis T."/>
            <person name="Lindblad-toh K."/>
            <person name="Liu X."/>
            <person name="Lokyitsang T."/>
            <person name="Lokyitsang Y."/>
            <person name="Lucien O."/>
            <person name="Lui A."/>
            <person name="Ma L.J."/>
            <person name="Mabbitt R."/>
            <person name="Macdonald J."/>
            <person name="Maclean C."/>
            <person name="Major J."/>
            <person name="Manning J."/>
            <person name="Marabella R."/>
            <person name="Maru K."/>
            <person name="Matthews C."/>
            <person name="Mauceli E."/>
            <person name="Mccarthy M."/>
            <person name="Mcdonough S."/>
            <person name="Mcghee T."/>
            <person name="Meldrim J."/>
            <person name="Meneus L."/>
            <person name="Mesirov J."/>
            <person name="Mihalev A."/>
            <person name="Mihova T."/>
            <person name="Mikkelsen T."/>
            <person name="Mlenga V."/>
            <person name="Moru K."/>
            <person name="Mozes J."/>
            <person name="Mulrain L."/>
            <person name="Munson G."/>
            <person name="Naylor J."/>
            <person name="Newes C."/>
            <person name="Nguyen C."/>
            <person name="Nguyen N."/>
            <person name="Nguyen T."/>
            <person name="Nicol R."/>
            <person name="Nielsen C."/>
            <person name="Nizzari M."/>
            <person name="Norbu C."/>
            <person name="Norbu N."/>
            <person name="O'donnell P."/>
            <person name="Okoawo O."/>
            <person name="O'leary S."/>
            <person name="Omotosho B."/>
            <person name="O'neill K."/>
            <person name="Osman S."/>
            <person name="Parker S."/>
            <person name="Perrin D."/>
            <person name="Phunkhang P."/>
            <person name="Piqani B."/>
            <person name="Purcell S."/>
            <person name="Rachupka T."/>
            <person name="Ramasamy U."/>
            <person name="Rameau R."/>
            <person name="Ray V."/>
            <person name="Raymond C."/>
            <person name="Retta R."/>
            <person name="Richardson S."/>
            <person name="Rise C."/>
            <person name="Rodriguez J."/>
            <person name="Rogers J."/>
            <person name="Rogov P."/>
            <person name="Rutman M."/>
            <person name="Schupbach R."/>
            <person name="Seaman C."/>
            <person name="Settipalli S."/>
            <person name="Sharpe T."/>
            <person name="Sheridan J."/>
            <person name="Sherpa N."/>
            <person name="Shi J."/>
            <person name="Smirnov S."/>
            <person name="Smith C."/>
            <person name="Sougnez C."/>
            <person name="Spencer B."/>
            <person name="Stalker J."/>
            <person name="Stange-thomann N."/>
            <person name="Stavropoulos S."/>
            <person name="Stetson K."/>
            <person name="Stone C."/>
            <person name="Stone S."/>
            <person name="Stubbs M."/>
            <person name="Talamas J."/>
            <person name="Tchuinga P."/>
            <person name="Tenzing P."/>
            <person name="Tesfaye S."/>
            <person name="Theodore J."/>
            <person name="Thoulutsang Y."/>
            <person name="Topham K."/>
            <person name="Towey S."/>
            <person name="Tsamla T."/>
            <person name="Tsomo N."/>
            <person name="Vallee D."/>
            <person name="Vassiliev H."/>
            <person name="Venkataraman V."/>
            <person name="Vinson J."/>
            <person name="Vo A."/>
            <person name="Wade C."/>
            <person name="Wang S."/>
            <person name="Wangchuk T."/>
            <person name="Wangdi T."/>
            <person name="Whittaker C."/>
            <person name="Wilkinson J."/>
            <person name="Wu Y."/>
            <person name="Wyman D."/>
            <person name="Yadav S."/>
            <person name="Yang S."/>
            <person name="Yang X."/>
            <person name="Yeager S."/>
            <person name="Yee E."/>
            <person name="Young G."/>
            <person name="Zainoun J."/>
            <person name="Zembeck L."/>
            <person name="Zimmer A."/>
            <person name="Zody M."/>
            <person name="Lander E."/>
        </authorList>
    </citation>
    <scope>NUCLEOTIDE SEQUENCE [LARGE SCALE GENOMIC DNA]</scope>
</reference>
<dbReference type="PANTHER" id="PTHR45725:SF3">
    <property type="entry name" value="DELPHILIN"/>
    <property type="match status" value="1"/>
</dbReference>
<dbReference type="PROSITE" id="PS51444">
    <property type="entry name" value="FH2"/>
    <property type="match status" value="1"/>
</dbReference>
<evidence type="ECO:0008006" key="6">
    <source>
        <dbReference type="Google" id="ProtNLM"/>
    </source>
</evidence>
<feature type="compositionally biased region" description="Pro residues" evidence="1">
    <location>
        <begin position="530"/>
        <end position="550"/>
    </location>
</feature>
<feature type="domain" description="FH2" evidence="3">
    <location>
        <begin position="544"/>
        <end position="912"/>
    </location>
</feature>
<dbReference type="SMART" id="SM00498">
    <property type="entry name" value="FH2"/>
    <property type="match status" value="1"/>
</dbReference>
<name>H2Y8Z1_CIOSA</name>
<dbReference type="SMART" id="SM00228">
    <property type="entry name" value="PDZ"/>
    <property type="match status" value="1"/>
</dbReference>
<feature type="region of interest" description="Disordered" evidence="1">
    <location>
        <begin position="329"/>
        <end position="355"/>
    </location>
</feature>
<dbReference type="PANTHER" id="PTHR45725">
    <property type="entry name" value="FORMIN HOMOLOGY 2 FAMILY MEMBER"/>
    <property type="match status" value="1"/>
</dbReference>
<feature type="compositionally biased region" description="Polar residues" evidence="1">
    <location>
        <begin position="341"/>
        <end position="355"/>
    </location>
</feature>
<dbReference type="InterPro" id="IPR015425">
    <property type="entry name" value="FH2_Formin"/>
</dbReference>
<evidence type="ECO:0000259" key="3">
    <source>
        <dbReference type="PROSITE" id="PS51444"/>
    </source>
</evidence>
<evidence type="ECO:0000313" key="5">
    <source>
        <dbReference type="Proteomes" id="UP000007875"/>
    </source>
</evidence>
<organism evidence="4 5">
    <name type="scientific">Ciona savignyi</name>
    <name type="common">Pacific transparent sea squirt</name>
    <dbReference type="NCBI Taxonomy" id="51511"/>
    <lineage>
        <taxon>Eukaryota</taxon>
        <taxon>Metazoa</taxon>
        <taxon>Chordata</taxon>
        <taxon>Tunicata</taxon>
        <taxon>Ascidiacea</taxon>
        <taxon>Phlebobranchia</taxon>
        <taxon>Cionidae</taxon>
        <taxon>Ciona</taxon>
    </lineage>
</organism>
<dbReference type="Pfam" id="PF02181">
    <property type="entry name" value="FH2"/>
    <property type="match status" value="1"/>
</dbReference>
<dbReference type="InterPro" id="IPR001478">
    <property type="entry name" value="PDZ"/>
</dbReference>
<dbReference type="AlphaFoldDB" id="H2Y8Z1"/>
<dbReference type="SUPFAM" id="SSF101447">
    <property type="entry name" value="Formin homology 2 domain (FH2 domain)"/>
    <property type="match status" value="1"/>
</dbReference>
<dbReference type="eggNOG" id="KOG3528">
    <property type="taxonomic scope" value="Eukaryota"/>
</dbReference>
<dbReference type="InterPro" id="IPR042201">
    <property type="entry name" value="FH2_Formin_sf"/>
</dbReference>
<dbReference type="Ensembl" id="ENSCSAVT00000001820.1">
    <property type="protein sequence ID" value="ENSCSAVP00000001789.1"/>
    <property type="gene ID" value="ENSCSAVG00000001041.1"/>
</dbReference>
<reference evidence="4" key="3">
    <citation type="submission" date="2025-09" db="UniProtKB">
        <authorList>
            <consortium name="Ensembl"/>
        </authorList>
    </citation>
    <scope>IDENTIFICATION</scope>
</reference>
<dbReference type="Proteomes" id="UP000007875">
    <property type="component" value="Unassembled WGS sequence"/>
</dbReference>
<protein>
    <recommendedName>
        <fullName evidence="6">Delphilin</fullName>
    </recommendedName>
</protein>
<feature type="region of interest" description="Disordered" evidence="1">
    <location>
        <begin position="409"/>
        <end position="430"/>
    </location>
</feature>
<feature type="region of interest" description="Disordered" evidence="1">
    <location>
        <begin position="818"/>
        <end position="837"/>
    </location>
</feature>
<evidence type="ECO:0000313" key="4">
    <source>
        <dbReference type="Ensembl" id="ENSCSAVP00000001789.1"/>
    </source>
</evidence>
<feature type="region of interest" description="Disordered" evidence="1">
    <location>
        <begin position="503"/>
        <end position="562"/>
    </location>
</feature>
<feature type="compositionally biased region" description="Polar residues" evidence="1">
    <location>
        <begin position="823"/>
        <end position="837"/>
    </location>
</feature>
<feature type="domain" description="PDZ" evidence="2">
    <location>
        <begin position="4"/>
        <end position="81"/>
    </location>
</feature>
<dbReference type="InParanoid" id="H2Y8Z1"/>
<dbReference type="Gene3D" id="1.20.58.2220">
    <property type="entry name" value="Formin, FH2 domain"/>
    <property type="match status" value="1"/>
</dbReference>
<dbReference type="eggNOG" id="KOG1922">
    <property type="taxonomic scope" value="Eukaryota"/>
</dbReference>